<evidence type="ECO:0000256" key="2">
    <source>
        <dbReference type="SAM" id="SignalP"/>
    </source>
</evidence>
<proteinExistence type="predicted"/>
<keyword evidence="4" id="KW-1185">Reference proteome</keyword>
<keyword evidence="2" id="KW-0732">Signal</keyword>
<organism evidence="3 4">
    <name type="scientific">Vibrio tetraodonis subsp. pristinus</name>
    <dbReference type="NCBI Taxonomy" id="2695891"/>
    <lineage>
        <taxon>Bacteria</taxon>
        <taxon>Pseudomonadati</taxon>
        <taxon>Pseudomonadota</taxon>
        <taxon>Gammaproteobacteria</taxon>
        <taxon>Vibrionales</taxon>
        <taxon>Vibrionaceae</taxon>
        <taxon>Vibrio</taxon>
    </lineage>
</organism>
<reference evidence="3 4" key="1">
    <citation type="submission" date="2020-01" db="EMBL/GenBank/DDBJ databases">
        <title>Draft Genome Sequence of Vibrio sp. strain OCN044, Isolated from a Healthy Coral at Palmyra Atoll.</title>
        <authorList>
            <person name="Videau P."/>
            <person name="Loughran R."/>
            <person name="Esquivel A."/>
            <person name="Deadmond M."/>
            <person name="Paddock B.E."/>
            <person name="Saw J.H."/>
            <person name="Ushijima B."/>
        </authorList>
    </citation>
    <scope>NUCLEOTIDE SEQUENCE [LARGE SCALE GENOMIC DNA]</scope>
    <source>
        <strain evidence="3 4">OCN044</strain>
    </source>
</reference>
<evidence type="ECO:0000256" key="1">
    <source>
        <dbReference type="SAM" id="Coils"/>
    </source>
</evidence>
<sequence>MKYRYFIMAGLIFPSWSALSTPNINRCENINIPFENNQLYFDQSCSTAYVVPKGNGTIKEGSFTPNSYGRNICSHYRSTADAIERVDNELLDFYKKFAENVEKKIELINRVYELNIKIISVKEQYEDEISKYERAQADMDFLRDEYRELSRELSSCKNISNECSFEQEEVDRVRADLIVAAQEVSEANKGYKIPKAIIKSAEKAILSAEEQLALLEYHEKTHLETMKSVKDNLMQILAKYSYTEAGDALFTFDLEHQALVEELAEKYSHLGLNWEKMPATKVDASTLSLFNSSVLSIDAQNLLPVVETYIVGQGRPSPGFNTIGKQQISPEGPRSAADMLSSAPSNDIVKAGFKVNAISACNLDNDSSLNQMVKVIKPSLYFQYGVDVSSGYTAHVNTKALIDATEIRQSSDYSVWLKPWAKASTTSDLNSLININFDSAVPEDIQFKVARSVLERTALSYMDNLGKRVPIPPYSTVGIASGAELPSIDRGYETVSAYRGVYFIWSRFSQQEEDTISARDRYFWDNTEATYSESIASSYMLPQSKLISFEIAQ</sequence>
<evidence type="ECO:0000313" key="3">
    <source>
        <dbReference type="EMBL" id="MYM58294.1"/>
    </source>
</evidence>
<feature type="chain" id="PRO_5026853165" evidence="2">
    <location>
        <begin position="21"/>
        <end position="553"/>
    </location>
</feature>
<feature type="signal peptide" evidence="2">
    <location>
        <begin position="1"/>
        <end position="20"/>
    </location>
</feature>
<keyword evidence="1" id="KW-0175">Coiled coil</keyword>
<evidence type="ECO:0000313" key="4">
    <source>
        <dbReference type="Proteomes" id="UP000478571"/>
    </source>
</evidence>
<name>A0A6L8LQE3_9VIBR</name>
<gene>
    <name evidence="3" type="ORF">GTG28_03590</name>
</gene>
<dbReference type="EMBL" id="WWEU01000001">
    <property type="protein sequence ID" value="MYM58294.1"/>
    <property type="molecule type" value="Genomic_DNA"/>
</dbReference>
<protein>
    <submittedName>
        <fullName evidence="3">Uncharacterized protein</fullName>
    </submittedName>
</protein>
<dbReference type="AlphaFoldDB" id="A0A6L8LQE3"/>
<feature type="coiled-coil region" evidence="1">
    <location>
        <begin position="125"/>
        <end position="159"/>
    </location>
</feature>
<dbReference type="Proteomes" id="UP000478571">
    <property type="component" value="Unassembled WGS sequence"/>
</dbReference>
<accession>A0A6L8LQE3</accession>
<dbReference type="RefSeq" id="WP_160927003.1">
    <property type="nucleotide sequence ID" value="NZ_WWEU01000001.1"/>
</dbReference>
<comment type="caution">
    <text evidence="3">The sequence shown here is derived from an EMBL/GenBank/DDBJ whole genome shotgun (WGS) entry which is preliminary data.</text>
</comment>